<dbReference type="Proteomes" id="UP000516349">
    <property type="component" value="Chromosome"/>
</dbReference>
<reference evidence="1 2" key="1">
    <citation type="submission" date="2020-08" db="EMBL/GenBank/DDBJ databases">
        <title>Complete genome sequence of Entomobacter blattae G55GP.</title>
        <authorList>
            <person name="Poehlein A."/>
            <person name="Guzman J."/>
            <person name="Daniel R."/>
            <person name="Vilcinskas A."/>
        </authorList>
    </citation>
    <scope>NUCLEOTIDE SEQUENCE [LARGE SCALE GENOMIC DNA]</scope>
    <source>
        <strain evidence="1 2">G55GP</strain>
    </source>
</reference>
<organism evidence="1 2">
    <name type="scientific">Entomobacter blattae</name>
    <dbReference type="NCBI Taxonomy" id="2762277"/>
    <lineage>
        <taxon>Bacteria</taxon>
        <taxon>Pseudomonadati</taxon>
        <taxon>Pseudomonadota</taxon>
        <taxon>Alphaproteobacteria</taxon>
        <taxon>Acetobacterales</taxon>
        <taxon>Acetobacteraceae</taxon>
        <taxon>Entomobacter</taxon>
    </lineage>
</organism>
<name>A0A7H1NUW8_9PROT</name>
<evidence type="ECO:0000313" key="2">
    <source>
        <dbReference type="Proteomes" id="UP000516349"/>
    </source>
</evidence>
<gene>
    <name evidence="1" type="ORF">JGUZn3_23780</name>
</gene>
<dbReference type="KEGG" id="ebla:JGUZn3_23780"/>
<proteinExistence type="predicted"/>
<keyword evidence="2" id="KW-1185">Reference proteome</keyword>
<evidence type="ECO:0000313" key="1">
    <source>
        <dbReference type="EMBL" id="QNT79578.1"/>
    </source>
</evidence>
<accession>A0A7H1NUW8</accession>
<dbReference type="AlphaFoldDB" id="A0A7H1NUW8"/>
<protein>
    <submittedName>
        <fullName evidence="1">Uncharacterized protein</fullName>
    </submittedName>
</protein>
<dbReference type="EMBL" id="CP060244">
    <property type="protein sequence ID" value="QNT79578.1"/>
    <property type="molecule type" value="Genomic_DNA"/>
</dbReference>
<sequence length="63" mass="7065">MKEFDLGHMQPRLFPAIARSRRARLTAMGPRNNASRVLKNISFWRQGVSGVRGILVSGGSKQR</sequence>